<proteinExistence type="predicted"/>
<dbReference type="Proteomes" id="UP000054047">
    <property type="component" value="Unassembled WGS sequence"/>
</dbReference>
<protein>
    <submittedName>
        <fullName evidence="1">Uncharacterized protein</fullName>
    </submittedName>
</protein>
<evidence type="ECO:0000313" key="2">
    <source>
        <dbReference type="Proteomes" id="UP000054047"/>
    </source>
</evidence>
<dbReference type="OrthoDB" id="5873341at2759"/>
<sequence>MVDGNDQQFVPEAKEEVVQLRLKDFEELLGQARTSPPAPTTLTALPAPAVAPAVAVTPAAGPSLSSKPTFSKPGLARQFDFNSTVLAALSPLMEFSPEKSEIKTKVITLLTQRNELLVVADTDPDVFELHNQRS</sequence>
<keyword evidence="2" id="KW-1185">Reference proteome</keyword>
<reference evidence="1 2" key="1">
    <citation type="submission" date="2013-12" db="EMBL/GenBank/DDBJ databases">
        <title>Draft genome of the parsitic nematode Ancylostoma duodenale.</title>
        <authorList>
            <person name="Mitreva M."/>
        </authorList>
    </citation>
    <scope>NUCLEOTIDE SEQUENCE [LARGE SCALE GENOMIC DNA]</scope>
    <source>
        <strain evidence="1 2">Zhejiang</strain>
    </source>
</reference>
<evidence type="ECO:0000313" key="1">
    <source>
        <dbReference type="EMBL" id="KIH45407.1"/>
    </source>
</evidence>
<dbReference type="AlphaFoldDB" id="A0A0C2C708"/>
<name>A0A0C2C708_9BILA</name>
<dbReference type="EMBL" id="KN772644">
    <property type="protein sequence ID" value="KIH45407.1"/>
    <property type="molecule type" value="Genomic_DNA"/>
</dbReference>
<organism evidence="1 2">
    <name type="scientific">Ancylostoma duodenale</name>
    <dbReference type="NCBI Taxonomy" id="51022"/>
    <lineage>
        <taxon>Eukaryota</taxon>
        <taxon>Metazoa</taxon>
        <taxon>Ecdysozoa</taxon>
        <taxon>Nematoda</taxon>
        <taxon>Chromadorea</taxon>
        <taxon>Rhabditida</taxon>
        <taxon>Rhabditina</taxon>
        <taxon>Rhabditomorpha</taxon>
        <taxon>Strongyloidea</taxon>
        <taxon>Ancylostomatidae</taxon>
        <taxon>Ancylostomatinae</taxon>
        <taxon>Ancylostoma</taxon>
    </lineage>
</organism>
<gene>
    <name evidence="1" type="ORF">ANCDUO_24551</name>
</gene>
<accession>A0A0C2C708</accession>